<dbReference type="InterPro" id="IPR021109">
    <property type="entry name" value="Peptidase_aspartic_dom_sf"/>
</dbReference>
<feature type="disulfide bond" evidence="4">
    <location>
        <begin position="107"/>
        <end position="112"/>
    </location>
</feature>
<name>A0A670J1E8_PODMU</name>
<feature type="active site" evidence="3">
    <location>
        <position position="276"/>
    </location>
</feature>
<protein>
    <submittedName>
        <fullName evidence="8">Embryonic pepsinogen-like</fullName>
    </submittedName>
</protein>
<evidence type="ECO:0000313" key="8">
    <source>
        <dbReference type="Ensembl" id="ENSPMRP00000018328.1"/>
    </source>
</evidence>
<dbReference type="Pfam" id="PF00026">
    <property type="entry name" value="Asp"/>
    <property type="match status" value="1"/>
</dbReference>
<dbReference type="GO" id="GO:0004190">
    <property type="term" value="F:aspartic-type endopeptidase activity"/>
    <property type="evidence" value="ECO:0007669"/>
    <property type="project" value="UniProtKB-KW"/>
</dbReference>
<dbReference type="AlphaFoldDB" id="A0A670J1E8"/>
<keyword evidence="9" id="KW-1185">Reference proteome</keyword>
<dbReference type="Pfam" id="PF07966">
    <property type="entry name" value="A1_Propeptide"/>
    <property type="match status" value="1"/>
</dbReference>
<evidence type="ECO:0000259" key="7">
    <source>
        <dbReference type="PROSITE" id="PS51767"/>
    </source>
</evidence>
<evidence type="ECO:0000256" key="6">
    <source>
        <dbReference type="SAM" id="SignalP"/>
    </source>
</evidence>
<dbReference type="InterPro" id="IPR001461">
    <property type="entry name" value="Aspartic_peptidase_A1"/>
</dbReference>
<feature type="signal peptide" evidence="6">
    <location>
        <begin position="1"/>
        <end position="16"/>
    </location>
</feature>
<organism evidence="8 9">
    <name type="scientific">Podarcis muralis</name>
    <name type="common">Wall lizard</name>
    <name type="synonym">Lacerta muralis</name>
    <dbReference type="NCBI Taxonomy" id="64176"/>
    <lineage>
        <taxon>Eukaryota</taxon>
        <taxon>Metazoa</taxon>
        <taxon>Chordata</taxon>
        <taxon>Craniata</taxon>
        <taxon>Vertebrata</taxon>
        <taxon>Euteleostomi</taxon>
        <taxon>Lepidosauria</taxon>
        <taxon>Squamata</taxon>
        <taxon>Bifurcata</taxon>
        <taxon>Unidentata</taxon>
        <taxon>Episquamata</taxon>
        <taxon>Laterata</taxon>
        <taxon>Lacertibaenia</taxon>
        <taxon>Lacertidae</taxon>
        <taxon>Podarcis</taxon>
    </lineage>
</organism>
<feature type="disulfide bond" evidence="4">
    <location>
        <begin position="267"/>
        <end position="271"/>
    </location>
</feature>
<evidence type="ECO:0000256" key="3">
    <source>
        <dbReference type="PIRSR" id="PIRSR601461-1"/>
    </source>
</evidence>
<sequence length="383" mass="41811">MKYLAVLFTIVALSECLVKIPLQRGTKVRDTLKKKNLLEDLLQKHRYDIGTKYNSAFSKAALVAEEPLLNSLDTEYYGTIYIGTPPQKFTVVFDTGSSNLWVPSVYCSSPACQKHQRFNPSQSSTFQSTRQTISIQYGTGSMQGYLGYDTVKVSGLAVSDQPFGLSSSEPGIIFVYSQFDGILGLGYPNIAVDGATPVFDNMVEQGLVQQNLFSVYLSRKTSGSMVIFGGVDHSYFTGPINWIPVTQQGYWQIAVDSILVNGQTVACSGGCQAIVDTGTSLVAGPAYEISKIQNAIGATAAQYGEYKINCGNLPNMPNVVFVINGIQYPLTPSAYTNQIMQAECTSGFQNTAGDLWILGDVFIREYYSIFDRENNRVGLAKAV</sequence>
<keyword evidence="2 4" id="KW-1015">Disulfide bond</keyword>
<dbReference type="FunFam" id="2.40.70.10:FF:000006">
    <property type="entry name" value="Cathepsin E"/>
    <property type="match status" value="1"/>
</dbReference>
<feature type="domain" description="Peptidase A1" evidence="7">
    <location>
        <begin position="76"/>
        <end position="380"/>
    </location>
</feature>
<dbReference type="PROSITE" id="PS51767">
    <property type="entry name" value="PEPTIDASE_A1"/>
    <property type="match status" value="1"/>
</dbReference>
<keyword evidence="6" id="KW-0732">Signal</keyword>
<dbReference type="Gene3D" id="2.40.70.10">
    <property type="entry name" value="Acid Proteases"/>
    <property type="match status" value="2"/>
</dbReference>
<dbReference type="InterPro" id="IPR033121">
    <property type="entry name" value="PEPTIDASE_A1"/>
</dbReference>
<feature type="active site" evidence="3">
    <location>
        <position position="94"/>
    </location>
</feature>
<dbReference type="InterPro" id="IPR001969">
    <property type="entry name" value="Aspartic_peptidase_AS"/>
</dbReference>
<dbReference type="FunFam" id="2.40.70.10:FF:000004">
    <property type="entry name" value="Pepsin A"/>
    <property type="match status" value="1"/>
</dbReference>
<evidence type="ECO:0000256" key="4">
    <source>
        <dbReference type="PIRSR" id="PIRSR601461-2"/>
    </source>
</evidence>
<dbReference type="InterPro" id="IPR012848">
    <property type="entry name" value="Aspartic_peptidase_N"/>
</dbReference>
<feature type="disulfide bond" evidence="4">
    <location>
        <begin position="310"/>
        <end position="344"/>
    </location>
</feature>
<dbReference type="PROSITE" id="PS00141">
    <property type="entry name" value="ASP_PROTEASE"/>
    <property type="match status" value="2"/>
</dbReference>
<feature type="chain" id="PRO_5025331511" evidence="6">
    <location>
        <begin position="17"/>
        <end position="383"/>
    </location>
</feature>
<dbReference type="PANTHER" id="PTHR47966:SF13">
    <property type="entry name" value="CHYMOSIN"/>
    <property type="match status" value="1"/>
</dbReference>
<keyword evidence="5" id="KW-0645">Protease</keyword>
<keyword evidence="5" id="KW-0064">Aspartyl protease</keyword>
<dbReference type="GO" id="GO:0006508">
    <property type="term" value="P:proteolysis"/>
    <property type="evidence" value="ECO:0007669"/>
    <property type="project" value="UniProtKB-KW"/>
</dbReference>
<reference evidence="8 9" key="1">
    <citation type="journal article" date="2019" name="Proc. Natl. Acad. Sci. U.S.A.">
        <title>Regulatory changes in pterin and carotenoid genes underlie balanced color polymorphisms in the wall lizard.</title>
        <authorList>
            <person name="Andrade P."/>
            <person name="Pinho C."/>
            <person name="Perez I de Lanuza G."/>
            <person name="Afonso S."/>
            <person name="Brejcha J."/>
            <person name="Rubin C.J."/>
            <person name="Wallerman O."/>
            <person name="Pereira P."/>
            <person name="Sabatino S.J."/>
            <person name="Bellati A."/>
            <person name="Pellitteri-Rosa D."/>
            <person name="Bosakova Z."/>
            <person name="Bunikis I."/>
            <person name="Carretero M.A."/>
            <person name="Feiner N."/>
            <person name="Marsik P."/>
            <person name="Pauperio F."/>
            <person name="Salvi D."/>
            <person name="Soler L."/>
            <person name="While G.M."/>
            <person name="Uller T."/>
            <person name="Font E."/>
            <person name="Andersson L."/>
            <person name="Carneiro M."/>
        </authorList>
    </citation>
    <scope>NUCLEOTIDE SEQUENCE</scope>
</reference>
<evidence type="ECO:0000313" key="9">
    <source>
        <dbReference type="Proteomes" id="UP000472272"/>
    </source>
</evidence>
<reference evidence="8" key="2">
    <citation type="submission" date="2025-08" db="UniProtKB">
        <authorList>
            <consortium name="Ensembl"/>
        </authorList>
    </citation>
    <scope>IDENTIFICATION</scope>
</reference>
<dbReference type="Ensembl" id="ENSPMRT00000019491.1">
    <property type="protein sequence ID" value="ENSPMRP00000018328.1"/>
    <property type="gene ID" value="ENSPMRG00000012058.1"/>
</dbReference>
<dbReference type="Proteomes" id="UP000472272">
    <property type="component" value="Chromosome 6"/>
</dbReference>
<dbReference type="GeneTree" id="ENSGT00940000162710"/>
<accession>A0A670J1E8</accession>
<dbReference type="PRINTS" id="PR00792">
    <property type="entry name" value="PEPSIN"/>
</dbReference>
<comment type="similarity">
    <text evidence="1 5">Belongs to the peptidase A1 family.</text>
</comment>
<dbReference type="PANTHER" id="PTHR47966">
    <property type="entry name" value="BETA-SITE APP-CLEAVING ENZYME, ISOFORM A-RELATED"/>
    <property type="match status" value="1"/>
</dbReference>
<reference evidence="8" key="3">
    <citation type="submission" date="2025-09" db="UniProtKB">
        <authorList>
            <consortium name="Ensembl"/>
        </authorList>
    </citation>
    <scope>IDENTIFICATION</scope>
</reference>
<evidence type="ECO:0000256" key="1">
    <source>
        <dbReference type="ARBA" id="ARBA00007447"/>
    </source>
</evidence>
<dbReference type="OMA" id="HHYDIST"/>
<dbReference type="Gene3D" id="6.10.140.60">
    <property type="match status" value="1"/>
</dbReference>
<proteinExistence type="inferred from homology"/>
<gene>
    <name evidence="8" type="primary">LOC114598349</name>
</gene>
<keyword evidence="5" id="KW-0378">Hydrolase</keyword>
<dbReference type="SUPFAM" id="SSF50630">
    <property type="entry name" value="Acid proteases"/>
    <property type="match status" value="1"/>
</dbReference>
<evidence type="ECO:0000256" key="5">
    <source>
        <dbReference type="RuleBase" id="RU000454"/>
    </source>
</evidence>
<evidence type="ECO:0000256" key="2">
    <source>
        <dbReference type="ARBA" id="ARBA00023157"/>
    </source>
</evidence>